<dbReference type="InterPro" id="IPR053925">
    <property type="entry name" value="RecX_HTH_3rd"/>
</dbReference>
<reference evidence="10 11" key="1">
    <citation type="submission" date="2013-08" db="EMBL/GenBank/DDBJ databases">
        <title>Genome sequencing of Cellulomonas bogoriensis 69B4.</title>
        <authorList>
            <person name="Chen F."/>
            <person name="Li Y."/>
            <person name="Wang G."/>
        </authorList>
    </citation>
    <scope>NUCLEOTIDE SEQUENCE [LARGE SCALE GENOMIC DNA]</scope>
    <source>
        <strain evidence="10 11">69B4</strain>
    </source>
</reference>
<gene>
    <name evidence="5" type="primary">recX</name>
    <name evidence="10" type="ORF">N869_03780</name>
</gene>
<evidence type="ECO:0000313" key="11">
    <source>
        <dbReference type="Proteomes" id="UP000054314"/>
    </source>
</evidence>
<feature type="domain" description="RecX second three-helical" evidence="7">
    <location>
        <begin position="72"/>
        <end position="113"/>
    </location>
</feature>
<dbReference type="Gene3D" id="1.10.10.10">
    <property type="entry name" value="Winged helix-like DNA-binding domain superfamily/Winged helix DNA-binding domain"/>
    <property type="match status" value="2"/>
</dbReference>
<evidence type="ECO:0000259" key="9">
    <source>
        <dbReference type="Pfam" id="PF21982"/>
    </source>
</evidence>
<dbReference type="InterPro" id="IPR053926">
    <property type="entry name" value="RecX_HTH_1st"/>
</dbReference>
<dbReference type="EMBL" id="AXCZ01000125">
    <property type="protein sequence ID" value="KGM11055.1"/>
    <property type="molecule type" value="Genomic_DNA"/>
</dbReference>
<evidence type="ECO:0000313" key="10">
    <source>
        <dbReference type="EMBL" id="KGM11055.1"/>
    </source>
</evidence>
<dbReference type="GO" id="GO:0005737">
    <property type="term" value="C:cytoplasm"/>
    <property type="evidence" value="ECO:0007669"/>
    <property type="project" value="UniProtKB-SubCell"/>
</dbReference>
<comment type="function">
    <text evidence="5">Modulates RecA activity.</text>
</comment>
<evidence type="ECO:0000256" key="5">
    <source>
        <dbReference type="HAMAP-Rule" id="MF_01114"/>
    </source>
</evidence>
<evidence type="ECO:0000256" key="3">
    <source>
        <dbReference type="ARBA" id="ARBA00018111"/>
    </source>
</evidence>
<dbReference type="HAMAP" id="MF_01114">
    <property type="entry name" value="RecX"/>
    <property type="match status" value="1"/>
</dbReference>
<dbReference type="InterPro" id="IPR036388">
    <property type="entry name" value="WH-like_DNA-bd_sf"/>
</dbReference>
<feature type="region of interest" description="Disordered" evidence="6">
    <location>
        <begin position="1"/>
        <end position="20"/>
    </location>
</feature>
<dbReference type="InterPro" id="IPR053924">
    <property type="entry name" value="RecX_HTH_2nd"/>
</dbReference>
<name>A0A0A0BSY7_9CELL</name>
<proteinExistence type="inferred from homology"/>
<dbReference type="Pfam" id="PF02631">
    <property type="entry name" value="RecX_HTH2"/>
    <property type="match status" value="1"/>
</dbReference>
<dbReference type="PANTHER" id="PTHR33602:SF1">
    <property type="entry name" value="REGULATORY PROTEIN RECX FAMILY PROTEIN"/>
    <property type="match status" value="1"/>
</dbReference>
<organism evidence="10 11">
    <name type="scientific">Cellulomonas bogoriensis 69B4 = DSM 16987</name>
    <dbReference type="NCBI Taxonomy" id="1386082"/>
    <lineage>
        <taxon>Bacteria</taxon>
        <taxon>Bacillati</taxon>
        <taxon>Actinomycetota</taxon>
        <taxon>Actinomycetes</taxon>
        <taxon>Micrococcales</taxon>
        <taxon>Cellulomonadaceae</taxon>
        <taxon>Cellulomonas</taxon>
    </lineage>
</organism>
<comment type="similarity">
    <text evidence="2 5">Belongs to the RecX family.</text>
</comment>
<dbReference type="Proteomes" id="UP000054314">
    <property type="component" value="Unassembled WGS sequence"/>
</dbReference>
<sequence>MTRDAARGRSSADQGPVDGPEAEAVARAVVLRLLAAAPRSRQQLAEALARRDVPQATADAVLDRFTEVGLIDDGEYARMLVRSKHESRGLARRGLAAELRRRGVGEHDAQTALDELDPEDEAATARRLLDKRWESLRGVAPEVRARRVMGTLGRKGYPPGLVARLVRERMDADGHEPWDSGVADVE</sequence>
<feature type="domain" description="RecX first three-helical" evidence="9">
    <location>
        <begin position="26"/>
        <end position="64"/>
    </location>
</feature>
<feature type="domain" description="RecX third three-helical" evidence="8">
    <location>
        <begin position="119"/>
        <end position="164"/>
    </location>
</feature>
<evidence type="ECO:0000256" key="6">
    <source>
        <dbReference type="SAM" id="MobiDB-lite"/>
    </source>
</evidence>
<accession>A0A0A0BSY7</accession>
<evidence type="ECO:0000259" key="8">
    <source>
        <dbReference type="Pfam" id="PF21981"/>
    </source>
</evidence>
<dbReference type="InterPro" id="IPR003783">
    <property type="entry name" value="Regulatory_RecX"/>
</dbReference>
<keyword evidence="4 5" id="KW-0963">Cytoplasm</keyword>
<evidence type="ECO:0000259" key="7">
    <source>
        <dbReference type="Pfam" id="PF02631"/>
    </source>
</evidence>
<comment type="caution">
    <text evidence="10">The sequence shown here is derived from an EMBL/GenBank/DDBJ whole genome shotgun (WGS) entry which is preliminary data.</text>
</comment>
<comment type="subcellular location">
    <subcellularLocation>
        <location evidence="1 5">Cytoplasm</location>
    </subcellularLocation>
</comment>
<dbReference type="Pfam" id="PF21981">
    <property type="entry name" value="RecX_HTH3"/>
    <property type="match status" value="1"/>
</dbReference>
<dbReference type="GO" id="GO:0006282">
    <property type="term" value="P:regulation of DNA repair"/>
    <property type="evidence" value="ECO:0007669"/>
    <property type="project" value="UniProtKB-UniRule"/>
</dbReference>
<evidence type="ECO:0000256" key="4">
    <source>
        <dbReference type="ARBA" id="ARBA00022490"/>
    </source>
</evidence>
<evidence type="ECO:0000256" key="1">
    <source>
        <dbReference type="ARBA" id="ARBA00004496"/>
    </source>
</evidence>
<protein>
    <recommendedName>
        <fullName evidence="3 5">Regulatory protein RecX</fullName>
    </recommendedName>
</protein>
<dbReference type="PANTHER" id="PTHR33602">
    <property type="entry name" value="REGULATORY PROTEIN RECX FAMILY PROTEIN"/>
    <property type="match status" value="1"/>
</dbReference>
<dbReference type="AlphaFoldDB" id="A0A0A0BSY7"/>
<evidence type="ECO:0000256" key="2">
    <source>
        <dbReference type="ARBA" id="ARBA00009695"/>
    </source>
</evidence>
<keyword evidence="11" id="KW-1185">Reference proteome</keyword>
<dbReference type="Pfam" id="PF21982">
    <property type="entry name" value="RecX_HTH1"/>
    <property type="match status" value="1"/>
</dbReference>
<dbReference type="OrthoDB" id="5244465at2"/>